<comment type="domain">
    <text evidence="12">Contains an N-terminal zinc-binding domain, a central core domain that contains the primase activity, and a C-terminal DnaB-binding domain.</text>
</comment>
<dbReference type="SMART" id="SM00400">
    <property type="entry name" value="ZnF_CHCC"/>
    <property type="match status" value="1"/>
</dbReference>
<feature type="domain" description="Toprim" evidence="14">
    <location>
        <begin position="251"/>
        <end position="333"/>
    </location>
</feature>
<dbReference type="Proteomes" id="UP001331561">
    <property type="component" value="Unassembled WGS sequence"/>
</dbReference>
<keyword evidence="7 12" id="KW-0863">Zinc-finger</keyword>
<comment type="function">
    <text evidence="12 13">RNA polymerase that catalyzes the synthesis of short RNA molecules used as primers for DNA polymerase during DNA replication.</text>
</comment>
<feature type="zinc finger region" description="CHC2-type" evidence="12">
    <location>
        <begin position="37"/>
        <end position="61"/>
    </location>
</feature>
<dbReference type="SUPFAM" id="SSF117023">
    <property type="entry name" value="DNA primase DnaG, C-terminal domain"/>
    <property type="match status" value="1"/>
</dbReference>
<protein>
    <recommendedName>
        <fullName evidence="12 13">DNA primase</fullName>
        <ecNumber evidence="12">2.7.7.101</ecNumber>
    </recommendedName>
</protein>
<dbReference type="CDD" id="cd03364">
    <property type="entry name" value="TOPRIM_DnaG_primases"/>
    <property type="match status" value="1"/>
</dbReference>
<dbReference type="PROSITE" id="PS50880">
    <property type="entry name" value="TOPRIM"/>
    <property type="match status" value="1"/>
</dbReference>
<dbReference type="InterPro" id="IPR002694">
    <property type="entry name" value="Znf_CHC2"/>
</dbReference>
<evidence type="ECO:0000256" key="10">
    <source>
        <dbReference type="ARBA" id="ARBA00023125"/>
    </source>
</evidence>
<dbReference type="SUPFAM" id="SSF57783">
    <property type="entry name" value="Zinc beta-ribbon"/>
    <property type="match status" value="1"/>
</dbReference>
<dbReference type="InterPro" id="IPR006295">
    <property type="entry name" value="DNA_primase_DnaG"/>
</dbReference>
<evidence type="ECO:0000256" key="3">
    <source>
        <dbReference type="ARBA" id="ARBA00022679"/>
    </source>
</evidence>
<dbReference type="Gene3D" id="1.10.860.10">
    <property type="entry name" value="DNAb Helicase, Chain A"/>
    <property type="match status" value="1"/>
</dbReference>
<evidence type="ECO:0000256" key="11">
    <source>
        <dbReference type="ARBA" id="ARBA00023163"/>
    </source>
</evidence>
<evidence type="ECO:0000256" key="2">
    <source>
        <dbReference type="ARBA" id="ARBA00022515"/>
    </source>
</evidence>
<dbReference type="Gene3D" id="3.90.980.10">
    <property type="entry name" value="DNA primase, catalytic core, N-terminal domain"/>
    <property type="match status" value="1"/>
</dbReference>
<dbReference type="Gene3D" id="1.20.50.20">
    <property type="entry name" value="DnaG, RNA polymerase domain, helical bundle"/>
    <property type="match status" value="1"/>
</dbReference>
<keyword evidence="2 12" id="KW-0639">Primosome</keyword>
<evidence type="ECO:0000256" key="5">
    <source>
        <dbReference type="ARBA" id="ARBA00022705"/>
    </source>
</evidence>
<comment type="catalytic activity">
    <reaction evidence="12">
        <text>ssDNA + n NTP = ssDNA/pppN(pN)n-1 hybrid + (n-1) diphosphate.</text>
        <dbReference type="EC" id="2.7.7.101"/>
    </reaction>
</comment>
<dbReference type="PANTHER" id="PTHR30313">
    <property type="entry name" value="DNA PRIMASE"/>
    <property type="match status" value="1"/>
</dbReference>
<dbReference type="HAMAP" id="MF_00974">
    <property type="entry name" value="DNA_primase_DnaG"/>
    <property type="match status" value="1"/>
</dbReference>
<dbReference type="Pfam" id="PF10410">
    <property type="entry name" value="DnaB_bind"/>
    <property type="match status" value="1"/>
</dbReference>
<dbReference type="InterPro" id="IPR006171">
    <property type="entry name" value="TOPRIM_dom"/>
</dbReference>
<evidence type="ECO:0000313" key="16">
    <source>
        <dbReference type="Proteomes" id="UP001331561"/>
    </source>
</evidence>
<dbReference type="Pfam" id="PF08278">
    <property type="entry name" value="DnaG_DnaB_bind"/>
    <property type="match status" value="1"/>
</dbReference>
<keyword evidence="8 12" id="KW-0862">Zinc</keyword>
<keyword evidence="6 12" id="KW-0479">Metal-binding</keyword>
<evidence type="ECO:0000256" key="12">
    <source>
        <dbReference type="HAMAP-Rule" id="MF_00974"/>
    </source>
</evidence>
<evidence type="ECO:0000256" key="8">
    <source>
        <dbReference type="ARBA" id="ARBA00022833"/>
    </source>
</evidence>
<dbReference type="SMART" id="SM00493">
    <property type="entry name" value="TOPRIM"/>
    <property type="match status" value="1"/>
</dbReference>
<dbReference type="InterPro" id="IPR030846">
    <property type="entry name" value="DnaG_bac"/>
</dbReference>
<evidence type="ECO:0000313" key="15">
    <source>
        <dbReference type="EMBL" id="MEC5386172.1"/>
    </source>
</evidence>
<evidence type="ECO:0000256" key="9">
    <source>
        <dbReference type="ARBA" id="ARBA00022842"/>
    </source>
</evidence>
<dbReference type="Pfam" id="PF13155">
    <property type="entry name" value="Toprim_2"/>
    <property type="match status" value="1"/>
</dbReference>
<dbReference type="InterPro" id="IPR016136">
    <property type="entry name" value="DNA_helicase_N/primase_C"/>
</dbReference>
<accession>A0ABU6K3D0</accession>
<dbReference type="Pfam" id="PF01807">
    <property type="entry name" value="Zn_ribbon_DnaG"/>
    <property type="match status" value="1"/>
</dbReference>
<comment type="similarity">
    <text evidence="12 13">Belongs to the DnaG primase family.</text>
</comment>
<dbReference type="SMART" id="SM00766">
    <property type="entry name" value="DnaG_DnaB_bind"/>
    <property type="match status" value="1"/>
</dbReference>
<dbReference type="SUPFAM" id="SSF56731">
    <property type="entry name" value="DNA primase core"/>
    <property type="match status" value="1"/>
</dbReference>
<dbReference type="PANTHER" id="PTHR30313:SF2">
    <property type="entry name" value="DNA PRIMASE"/>
    <property type="match status" value="1"/>
</dbReference>
<dbReference type="InterPro" id="IPR013173">
    <property type="entry name" value="DNA_primase_DnaG_DnaB-bd_dom"/>
</dbReference>
<dbReference type="Gene3D" id="3.90.580.10">
    <property type="entry name" value="Zinc finger, CHC2-type domain"/>
    <property type="match status" value="1"/>
</dbReference>
<dbReference type="InterPro" id="IPR050219">
    <property type="entry name" value="DnaG_primase"/>
</dbReference>
<comment type="cofactor">
    <cofactor evidence="12 13">
        <name>Zn(2+)</name>
        <dbReference type="ChEBI" id="CHEBI:29105"/>
    </cofactor>
    <text evidence="12 13">Binds 1 zinc ion per monomer.</text>
</comment>
<keyword evidence="16" id="KW-1185">Reference proteome</keyword>
<dbReference type="InterPro" id="IPR037068">
    <property type="entry name" value="DNA_primase_core_N_sf"/>
</dbReference>
<keyword evidence="5 12" id="KW-0235">DNA replication</keyword>
<proteinExistence type="inferred from homology"/>
<comment type="caution">
    <text evidence="15">The sequence shown here is derived from an EMBL/GenBank/DDBJ whole genome shotgun (WGS) entry which is preliminary data.</text>
</comment>
<keyword evidence="4 12" id="KW-0548">Nucleotidyltransferase</keyword>
<dbReference type="InterPro" id="IPR036977">
    <property type="entry name" value="DNA_primase_Znf_CHC2"/>
</dbReference>
<dbReference type="EC" id="2.7.7.101" evidence="12"/>
<keyword evidence="10 12" id="KW-0238">DNA-binding</keyword>
<keyword evidence="9" id="KW-0460">Magnesium</keyword>
<evidence type="ECO:0000256" key="6">
    <source>
        <dbReference type="ARBA" id="ARBA00022723"/>
    </source>
</evidence>
<evidence type="ECO:0000256" key="1">
    <source>
        <dbReference type="ARBA" id="ARBA00022478"/>
    </source>
</evidence>
<dbReference type="RefSeq" id="WP_327599147.1">
    <property type="nucleotide sequence ID" value="NZ_JAYXHS010000002.1"/>
</dbReference>
<keyword evidence="11 12" id="KW-0804">Transcription</keyword>
<evidence type="ECO:0000256" key="13">
    <source>
        <dbReference type="PIRNR" id="PIRNR002811"/>
    </source>
</evidence>
<dbReference type="InterPro" id="IPR034151">
    <property type="entry name" value="TOPRIM_DnaG_bac"/>
</dbReference>
<dbReference type="InterPro" id="IPR013264">
    <property type="entry name" value="DNAG_N"/>
</dbReference>
<reference evidence="15 16" key="1">
    <citation type="submission" date="2024-01" db="EMBL/GenBank/DDBJ databases">
        <title>Uliginosibacterium soil sp. nov.</title>
        <authorList>
            <person name="Lv Y."/>
        </authorList>
    </citation>
    <scope>NUCLEOTIDE SEQUENCE [LARGE SCALE GENOMIC DNA]</scope>
    <source>
        <strain evidence="15 16">H3</strain>
    </source>
</reference>
<dbReference type="EMBL" id="JAYXHS010000002">
    <property type="protein sequence ID" value="MEC5386172.1"/>
    <property type="molecule type" value="Genomic_DNA"/>
</dbReference>
<keyword evidence="3 12" id="KW-0808">Transferase</keyword>
<gene>
    <name evidence="12 15" type="primary">dnaG</name>
    <name evidence="15" type="ORF">VVD49_10575</name>
</gene>
<comment type="subunit">
    <text evidence="12">Monomer. Interacts with DnaB.</text>
</comment>
<dbReference type="PIRSF" id="PIRSF002811">
    <property type="entry name" value="DnaG"/>
    <property type="match status" value="1"/>
</dbReference>
<dbReference type="InterPro" id="IPR019475">
    <property type="entry name" value="DNA_primase_DnaB-bd"/>
</dbReference>
<name>A0ABU6K3D0_9RHOO</name>
<keyword evidence="1 12" id="KW-0240">DNA-directed RNA polymerase</keyword>
<dbReference type="Gene3D" id="3.40.1360.10">
    <property type="match status" value="1"/>
</dbReference>
<organism evidence="15 16">
    <name type="scientific">Uliginosibacterium silvisoli</name>
    <dbReference type="NCBI Taxonomy" id="3114758"/>
    <lineage>
        <taxon>Bacteria</taxon>
        <taxon>Pseudomonadati</taxon>
        <taxon>Pseudomonadota</taxon>
        <taxon>Betaproteobacteria</taxon>
        <taxon>Rhodocyclales</taxon>
        <taxon>Zoogloeaceae</taxon>
        <taxon>Uliginosibacterium</taxon>
    </lineage>
</organism>
<evidence type="ECO:0000256" key="4">
    <source>
        <dbReference type="ARBA" id="ARBA00022695"/>
    </source>
</evidence>
<dbReference type="Pfam" id="PF08275">
    <property type="entry name" value="DNAG_N"/>
    <property type="match status" value="1"/>
</dbReference>
<sequence length="587" mass="65555">MIPESFVQEVLARVDIVDLIERHVPLKKGGANYSACCPFHNEKSPSFTVSPTKQFYHCFGCGAHGTAIGFLMEYAGASFPDAIRELAQQVGLTVPEDERPDPQKQAQSQSLLEITARAAKFYREQLKQSPKAIDYLKSRGLTGEIAARYGIGYAPEGWQGLRSVFGEQYEQQALVEGGLVITNDTSRRYDRFRDRVMFPIHDQRGNIIGFGGRVLGQGEPKYLNSPETPLFEKGRELYGLHQARQSIRESNTVVVTEGYMDVVALAQFGFGSAVATLGTATTATHIQKLFRQAERVVFCFDGDKAGRKAARRALEASIEHLADDRAVRFLFLPAEHDPDSYIREEGLVAFQRALNEATPLTDFLLRELRGDLDLSRGEGRARLVHEAKDWVPRMSAPILRAQTVRSLADMAEMEVAEVERALGMEPGNKKNKLPPRRLERQRVVTSTRQLLRLLCSRPHLCEQVPEDADLLMTDDTEREVLQLFCERAQSGGVFSLTALFDSQTDAGRRNLIADLLTTSDEEHVGDDEASVVLADTLRTLRRNAVEREIENLTQRAVAGNLGPDEKRHLTELLLQKQALKSGQKPPV</sequence>
<evidence type="ECO:0000256" key="7">
    <source>
        <dbReference type="ARBA" id="ARBA00022771"/>
    </source>
</evidence>
<evidence type="ECO:0000259" key="14">
    <source>
        <dbReference type="PROSITE" id="PS50880"/>
    </source>
</evidence>
<dbReference type="NCBIfam" id="TIGR01391">
    <property type="entry name" value="dnaG"/>
    <property type="match status" value="1"/>
</dbReference>